<organism evidence="2 3">
    <name type="scientific">Laccaria amethystina LaAM-08-1</name>
    <dbReference type="NCBI Taxonomy" id="1095629"/>
    <lineage>
        <taxon>Eukaryota</taxon>
        <taxon>Fungi</taxon>
        <taxon>Dikarya</taxon>
        <taxon>Basidiomycota</taxon>
        <taxon>Agaricomycotina</taxon>
        <taxon>Agaricomycetes</taxon>
        <taxon>Agaricomycetidae</taxon>
        <taxon>Agaricales</taxon>
        <taxon>Agaricineae</taxon>
        <taxon>Hydnangiaceae</taxon>
        <taxon>Laccaria</taxon>
    </lineage>
</organism>
<keyword evidence="3" id="KW-1185">Reference proteome</keyword>
<evidence type="ECO:0000313" key="2">
    <source>
        <dbReference type="EMBL" id="KIJ93434.1"/>
    </source>
</evidence>
<accession>A0A0C9WIS1</accession>
<dbReference type="OrthoDB" id="3036279at2759"/>
<dbReference type="AlphaFoldDB" id="A0A0C9WIS1"/>
<name>A0A0C9WIS1_9AGAR</name>
<dbReference type="HOGENOM" id="CLU_2740428_0_0_1"/>
<dbReference type="EMBL" id="KN838844">
    <property type="protein sequence ID" value="KIJ93434.1"/>
    <property type="molecule type" value="Genomic_DNA"/>
</dbReference>
<dbReference type="Proteomes" id="UP000054477">
    <property type="component" value="Unassembled WGS sequence"/>
</dbReference>
<reference evidence="2 3" key="1">
    <citation type="submission" date="2014-04" db="EMBL/GenBank/DDBJ databases">
        <authorList>
            <consortium name="DOE Joint Genome Institute"/>
            <person name="Kuo A."/>
            <person name="Kohler A."/>
            <person name="Nagy L.G."/>
            <person name="Floudas D."/>
            <person name="Copeland A."/>
            <person name="Barry K.W."/>
            <person name="Cichocki N."/>
            <person name="Veneault-Fourrey C."/>
            <person name="LaButti K."/>
            <person name="Lindquist E.A."/>
            <person name="Lipzen A."/>
            <person name="Lundell T."/>
            <person name="Morin E."/>
            <person name="Murat C."/>
            <person name="Sun H."/>
            <person name="Tunlid A."/>
            <person name="Henrissat B."/>
            <person name="Grigoriev I.V."/>
            <person name="Hibbett D.S."/>
            <person name="Martin F."/>
            <person name="Nordberg H.P."/>
            <person name="Cantor M.N."/>
            <person name="Hua S.X."/>
        </authorList>
    </citation>
    <scope>NUCLEOTIDE SEQUENCE [LARGE SCALE GENOMIC DNA]</scope>
    <source>
        <strain evidence="2 3">LaAM-08-1</strain>
    </source>
</reference>
<reference evidence="3" key="2">
    <citation type="submission" date="2015-01" db="EMBL/GenBank/DDBJ databases">
        <title>Evolutionary Origins and Diversification of the Mycorrhizal Mutualists.</title>
        <authorList>
            <consortium name="DOE Joint Genome Institute"/>
            <consortium name="Mycorrhizal Genomics Consortium"/>
            <person name="Kohler A."/>
            <person name="Kuo A."/>
            <person name="Nagy L.G."/>
            <person name="Floudas D."/>
            <person name="Copeland A."/>
            <person name="Barry K.W."/>
            <person name="Cichocki N."/>
            <person name="Veneault-Fourrey C."/>
            <person name="LaButti K."/>
            <person name="Lindquist E.A."/>
            <person name="Lipzen A."/>
            <person name="Lundell T."/>
            <person name="Morin E."/>
            <person name="Murat C."/>
            <person name="Riley R."/>
            <person name="Ohm R."/>
            <person name="Sun H."/>
            <person name="Tunlid A."/>
            <person name="Henrissat B."/>
            <person name="Grigoriev I.V."/>
            <person name="Hibbett D.S."/>
            <person name="Martin F."/>
        </authorList>
    </citation>
    <scope>NUCLEOTIDE SEQUENCE [LARGE SCALE GENOMIC DNA]</scope>
    <source>
        <strain evidence="3">LaAM-08-1</strain>
    </source>
</reference>
<gene>
    <name evidence="2" type="ORF">K443DRAFT_684556</name>
</gene>
<evidence type="ECO:0000313" key="3">
    <source>
        <dbReference type="Proteomes" id="UP000054477"/>
    </source>
</evidence>
<sequence length="71" mass="7764">MLQNTKYLQNRVDNSSTRSEKFGTRGLGGATSSTCIERFANMGAMNHSGTALTRAKVVTTLERITTIWKPG</sequence>
<feature type="compositionally biased region" description="Polar residues" evidence="1">
    <location>
        <begin position="1"/>
        <end position="17"/>
    </location>
</feature>
<feature type="non-terminal residue" evidence="2">
    <location>
        <position position="1"/>
    </location>
</feature>
<evidence type="ECO:0000256" key="1">
    <source>
        <dbReference type="SAM" id="MobiDB-lite"/>
    </source>
</evidence>
<feature type="region of interest" description="Disordered" evidence="1">
    <location>
        <begin position="1"/>
        <end position="29"/>
    </location>
</feature>
<protein>
    <submittedName>
        <fullName evidence="2">Uncharacterized protein</fullName>
    </submittedName>
</protein>
<proteinExistence type="predicted"/>